<dbReference type="GO" id="GO:0140662">
    <property type="term" value="F:ATP-dependent protein folding chaperone"/>
    <property type="evidence" value="ECO:0007669"/>
    <property type="project" value="InterPro"/>
</dbReference>
<keyword evidence="7" id="KW-1185">Reference proteome</keyword>
<proteinExistence type="inferred from homology"/>
<dbReference type="GO" id="GO:0004197">
    <property type="term" value="F:cysteine-type endopeptidase activity"/>
    <property type="evidence" value="ECO:0007669"/>
    <property type="project" value="InterPro"/>
</dbReference>
<evidence type="ECO:0000256" key="1">
    <source>
        <dbReference type="ARBA" id="ARBA00006607"/>
    </source>
</evidence>
<gene>
    <name evidence="6" type="ORF">Ari01nite_75380</name>
</gene>
<dbReference type="GO" id="GO:0042026">
    <property type="term" value="P:protein refolding"/>
    <property type="evidence" value="ECO:0007669"/>
    <property type="project" value="InterPro"/>
</dbReference>
<dbReference type="InterPro" id="IPR002423">
    <property type="entry name" value="Cpn60/GroEL/TCP-1"/>
</dbReference>
<name>A0A919MYE1_9ACTN</name>
<sequence length="771" mass="82562">MGRFALLIAAGEYEDQTLNQLRAPHQDVDRLAAILEAPEVGGFTSVAVLRDSPDHQVRMAIEELLAERMRDDLVLVYFSCHGLVDGLHRLYFASTNSRHLRPAGTAVSRTFVNEQLEACAASAKVLILDCCYSGAFAEGFKAAPKSALDGQVGRGYVVLAASDAYEYAYEGDSVTDAAPHASVFTDVMIEGLGSGAADLDGDGRIGVDELFRYVQEGVRRRHPNQTPRFFANDAELNIYLAAVAADPGRVAGPRQTAGTAVAPVRPNRPSHYNRNQVIVARGMRAAADRIRLMLGPLGRRILVEGENGAFVETDNAGAFTSRYRPADPRDGVGAGYADEIITQMRRQVGDGTATAVVLAQAMMDGAAGALRVGAHPMALVRGVEAGVTLAVEALPRLARDVETKEQIAAFASVAGGDPVVGEILAEALDKVGKDGVITVEEMNSFGLELELTEGTRWEKGYISRHFITDLERMEAVLDDPYILLVNAKILWVKDLLPIMEKVLGSGKPLLIIAEDVDGEALATLVVNKQRETFTSVAVRGPGFGDRRKAILEDIAVMTGARLITSEADIPWQDITLEQLGMARKVVVTKEETTIIDGAGRPDDMTFRVDQIRAEINAVDNDYDREKLMERLAKVAGGVAVIKVGADTEAELDERKGRFERMIRATKVAVDEGLLSGGCTVLCALSGVVAAAIQNTDEGSGVRIVAESLEAPYVQLLANAGIATPVPPGLEIDVLTGARADLFGAGIYDAAGVLRCALETARDATIRFLKVA</sequence>
<dbReference type="NCBIfam" id="NF000592">
    <property type="entry name" value="PRK00013.1"/>
    <property type="match status" value="1"/>
</dbReference>
<comment type="caution">
    <text evidence="6">The sequence shown here is derived from an EMBL/GenBank/DDBJ whole genome shotgun (WGS) entry which is preliminary data.</text>
</comment>
<accession>A0A919MYE1</accession>
<dbReference type="PROSITE" id="PS00018">
    <property type="entry name" value="EF_HAND_1"/>
    <property type="match status" value="1"/>
</dbReference>
<comment type="subunit">
    <text evidence="4">Forms a cylinder of 14 subunits composed of two heptameric rings stacked back-to-back. Interacts with the co-chaperonin GroES.</text>
</comment>
<protein>
    <recommendedName>
        <fullName evidence="4">60 kDa chaperonin</fullName>
    </recommendedName>
</protein>
<comment type="function">
    <text evidence="4">Together with its co-chaperonin GroES, plays an essential role in assisting protein folding. The GroEL-GroES system forms a nano-cage that allows encapsulation of the non-native substrate proteins and provides a physical environment optimized to promote and accelerate protein folding.</text>
</comment>
<comment type="similarity">
    <text evidence="1 3">Belongs to the chaperonin (HSP60) family.</text>
</comment>
<dbReference type="GO" id="GO:0006508">
    <property type="term" value="P:proteolysis"/>
    <property type="evidence" value="ECO:0007669"/>
    <property type="project" value="InterPro"/>
</dbReference>
<dbReference type="NCBIfam" id="NF009487">
    <property type="entry name" value="PRK12849.1"/>
    <property type="match status" value="1"/>
</dbReference>
<evidence type="ECO:0000313" key="7">
    <source>
        <dbReference type="Proteomes" id="UP000636960"/>
    </source>
</evidence>
<dbReference type="Gene3D" id="3.40.50.1460">
    <property type="match status" value="1"/>
</dbReference>
<evidence type="ECO:0000256" key="3">
    <source>
        <dbReference type="RuleBase" id="RU000418"/>
    </source>
</evidence>
<dbReference type="InterPro" id="IPR027409">
    <property type="entry name" value="GroEL-like_apical_dom_sf"/>
</dbReference>
<dbReference type="EMBL" id="BOMV01000079">
    <property type="protein sequence ID" value="GIF00074.1"/>
    <property type="molecule type" value="Genomic_DNA"/>
</dbReference>
<dbReference type="InterPro" id="IPR027410">
    <property type="entry name" value="TCP-1-like_intermed_sf"/>
</dbReference>
<dbReference type="Proteomes" id="UP000636960">
    <property type="component" value="Unassembled WGS sequence"/>
</dbReference>
<dbReference type="FunFam" id="3.50.7.10:FF:000001">
    <property type="entry name" value="60 kDa chaperonin"/>
    <property type="match status" value="1"/>
</dbReference>
<dbReference type="Pfam" id="PF00118">
    <property type="entry name" value="Cpn60_TCP1"/>
    <property type="match status" value="1"/>
</dbReference>
<reference evidence="6" key="1">
    <citation type="submission" date="2021-01" db="EMBL/GenBank/DDBJ databases">
        <title>Whole genome shotgun sequence of Actinoplanes rishiriensis NBRC 108556.</title>
        <authorList>
            <person name="Komaki H."/>
            <person name="Tamura T."/>
        </authorList>
    </citation>
    <scope>NUCLEOTIDE SEQUENCE</scope>
    <source>
        <strain evidence="6">NBRC 108556</strain>
    </source>
</reference>
<dbReference type="SUPFAM" id="SSF52129">
    <property type="entry name" value="Caspase-like"/>
    <property type="match status" value="1"/>
</dbReference>
<dbReference type="SUPFAM" id="SSF52029">
    <property type="entry name" value="GroEL apical domain-like"/>
    <property type="match status" value="1"/>
</dbReference>
<evidence type="ECO:0000313" key="6">
    <source>
        <dbReference type="EMBL" id="GIF00074.1"/>
    </source>
</evidence>
<keyword evidence="2" id="KW-0143">Chaperone</keyword>
<dbReference type="AlphaFoldDB" id="A0A919MYE1"/>
<feature type="domain" description="Peptidase C14 caspase" evidence="5">
    <location>
        <begin position="3"/>
        <end position="231"/>
    </location>
</feature>
<dbReference type="NCBIfam" id="NF009489">
    <property type="entry name" value="PRK12851.1"/>
    <property type="match status" value="1"/>
</dbReference>
<dbReference type="PRINTS" id="PR00298">
    <property type="entry name" value="CHAPERONIN60"/>
</dbReference>
<dbReference type="InterPro" id="IPR029030">
    <property type="entry name" value="Caspase-like_dom_sf"/>
</dbReference>
<dbReference type="Pfam" id="PF00656">
    <property type="entry name" value="Peptidase_C14"/>
    <property type="match status" value="1"/>
</dbReference>
<dbReference type="NCBIfam" id="NF047832">
    <property type="entry name" value="caspase_w_EACC1"/>
    <property type="match status" value="1"/>
</dbReference>
<dbReference type="Gene3D" id="3.30.260.10">
    <property type="entry name" value="TCP-1-like chaperonin intermediate domain"/>
    <property type="match status" value="1"/>
</dbReference>
<dbReference type="Gene3D" id="3.50.7.10">
    <property type="entry name" value="GroEL"/>
    <property type="match status" value="1"/>
</dbReference>
<dbReference type="InterPro" id="IPR011600">
    <property type="entry name" value="Pept_C14_caspase"/>
</dbReference>
<dbReference type="RefSeq" id="WP_203787405.1">
    <property type="nucleotide sequence ID" value="NZ_BOMV01000079.1"/>
</dbReference>
<evidence type="ECO:0000259" key="5">
    <source>
        <dbReference type="Pfam" id="PF00656"/>
    </source>
</evidence>
<dbReference type="Gene3D" id="1.10.560.10">
    <property type="entry name" value="GroEL-like equatorial domain"/>
    <property type="match status" value="1"/>
</dbReference>
<dbReference type="SUPFAM" id="SSF48592">
    <property type="entry name" value="GroEL equatorial domain-like"/>
    <property type="match status" value="2"/>
</dbReference>
<dbReference type="InterPro" id="IPR027413">
    <property type="entry name" value="GROEL-like_equatorial_sf"/>
</dbReference>
<organism evidence="6 7">
    <name type="scientific">Paractinoplanes rishiriensis</name>
    <dbReference type="NCBI Taxonomy" id="1050105"/>
    <lineage>
        <taxon>Bacteria</taxon>
        <taxon>Bacillati</taxon>
        <taxon>Actinomycetota</taxon>
        <taxon>Actinomycetes</taxon>
        <taxon>Micromonosporales</taxon>
        <taxon>Micromonosporaceae</taxon>
        <taxon>Paractinoplanes</taxon>
    </lineage>
</organism>
<evidence type="ECO:0000256" key="2">
    <source>
        <dbReference type="ARBA" id="ARBA00023186"/>
    </source>
</evidence>
<dbReference type="GO" id="GO:0009408">
    <property type="term" value="P:response to heat"/>
    <property type="evidence" value="ECO:0007669"/>
    <property type="project" value="UniProtKB-ARBA"/>
</dbReference>
<dbReference type="GO" id="GO:0005524">
    <property type="term" value="F:ATP binding"/>
    <property type="evidence" value="ECO:0007669"/>
    <property type="project" value="InterPro"/>
</dbReference>
<dbReference type="InterPro" id="IPR018247">
    <property type="entry name" value="EF_Hand_1_Ca_BS"/>
</dbReference>
<dbReference type="PANTHER" id="PTHR45633">
    <property type="entry name" value="60 KDA HEAT SHOCK PROTEIN, MITOCHONDRIAL"/>
    <property type="match status" value="1"/>
</dbReference>
<dbReference type="InterPro" id="IPR001844">
    <property type="entry name" value="Cpn60/GroEL"/>
</dbReference>
<evidence type="ECO:0000256" key="4">
    <source>
        <dbReference type="RuleBase" id="RU000419"/>
    </source>
</evidence>
<dbReference type="NCBIfam" id="NF009488">
    <property type="entry name" value="PRK12850.1"/>
    <property type="match status" value="1"/>
</dbReference>